<sequence length="270" mass="30364">MDTEALAHIPGVNPNIPNAARIYDYTLGGTHHFEADRQAAESMFSLVPSTRKWVRMLRACLRTAAQRLAADGFHHWVDFASGLPTGDHVHAVLPPDARVLYSDINPLTITTAQHLLGATPNVRYLECDIRNAGAFLRRPDVNDFLGGERRVAFGANGITVFLSAEENRQFFRDLYEWAAPGSKLFATFETKSPDLSTPKWEQFVGMFRQMGERFQLYSLPEYLDLCGPWARDATGVLPVREFLGLPPEHITDEDREGVGIEFYAVVLEKR</sequence>
<organism evidence="1 2">
    <name type="scientific">Corallococcus macrosporus DSM 14697</name>
    <dbReference type="NCBI Taxonomy" id="1189310"/>
    <lineage>
        <taxon>Bacteria</taxon>
        <taxon>Pseudomonadati</taxon>
        <taxon>Myxococcota</taxon>
        <taxon>Myxococcia</taxon>
        <taxon>Myxococcales</taxon>
        <taxon>Cystobacterineae</taxon>
        <taxon>Myxococcaceae</taxon>
        <taxon>Corallococcus</taxon>
    </lineage>
</organism>
<dbReference type="Gene3D" id="3.40.50.150">
    <property type="entry name" value="Vaccinia Virus protein VP39"/>
    <property type="match status" value="1"/>
</dbReference>
<dbReference type="SUPFAM" id="SSF53335">
    <property type="entry name" value="S-adenosyl-L-methionine-dependent methyltransferases"/>
    <property type="match status" value="1"/>
</dbReference>
<dbReference type="OrthoDB" id="4134439at2"/>
<keyword evidence="2" id="KW-1185">Reference proteome</keyword>
<dbReference type="InterPro" id="IPR006764">
    <property type="entry name" value="SAM_dep_MeTrfase_SAV2177_type"/>
</dbReference>
<reference evidence="1 2" key="1">
    <citation type="submission" date="2017-06" db="EMBL/GenBank/DDBJ databases">
        <title>Sequencing and comparative analysis of myxobacterial genomes.</title>
        <authorList>
            <person name="Rupp O."/>
            <person name="Goesmann A."/>
            <person name="Sogaard-Andersen L."/>
        </authorList>
    </citation>
    <scope>NUCLEOTIDE SEQUENCE [LARGE SCALE GENOMIC DNA]</scope>
    <source>
        <strain evidence="1 2">DSM 14697</strain>
    </source>
</reference>
<dbReference type="PIRSF" id="PIRSF017393">
    <property type="entry name" value="MTase_SAV2177"/>
    <property type="match status" value="1"/>
</dbReference>
<proteinExistence type="predicted"/>
<dbReference type="KEGG" id="mmas:MYMAC_002265"/>
<protein>
    <recommendedName>
        <fullName evidence="3">Methyltransferase</fullName>
    </recommendedName>
</protein>
<evidence type="ECO:0000313" key="2">
    <source>
        <dbReference type="Proteomes" id="UP000217343"/>
    </source>
</evidence>
<dbReference type="AlphaFoldDB" id="A0A250JSP9"/>
<dbReference type="Proteomes" id="UP000217343">
    <property type="component" value="Chromosome"/>
</dbReference>
<name>A0A250JSP9_9BACT</name>
<dbReference type="EMBL" id="CP022203">
    <property type="protein sequence ID" value="ATB46660.1"/>
    <property type="molecule type" value="Genomic_DNA"/>
</dbReference>
<dbReference type="InterPro" id="IPR029063">
    <property type="entry name" value="SAM-dependent_MTases_sf"/>
</dbReference>
<dbReference type="Pfam" id="PF04672">
    <property type="entry name" value="Methyltransf_19"/>
    <property type="match status" value="1"/>
</dbReference>
<gene>
    <name evidence="1" type="ORF">MYMAC_002265</name>
</gene>
<accession>A0A250JSP9</accession>
<evidence type="ECO:0008006" key="3">
    <source>
        <dbReference type="Google" id="ProtNLM"/>
    </source>
</evidence>
<dbReference type="RefSeq" id="WP_013938879.1">
    <property type="nucleotide sequence ID" value="NZ_CP022203.1"/>
</dbReference>
<evidence type="ECO:0000313" key="1">
    <source>
        <dbReference type="EMBL" id="ATB46660.1"/>
    </source>
</evidence>